<feature type="domain" description="SH3b" evidence="2">
    <location>
        <begin position="25"/>
        <end position="89"/>
    </location>
</feature>
<proteinExistence type="predicted"/>
<name>A0A0C2EDQ2_9BACT</name>
<gene>
    <name evidence="3" type="ORF">GFER_11075</name>
</gene>
<dbReference type="SMART" id="SM00287">
    <property type="entry name" value="SH3b"/>
    <property type="match status" value="1"/>
</dbReference>
<dbReference type="AlphaFoldDB" id="A0A0C2EDQ2"/>
<keyword evidence="4" id="KW-1185">Reference proteome</keyword>
<dbReference type="Proteomes" id="UP000035068">
    <property type="component" value="Unassembled WGS sequence"/>
</dbReference>
<protein>
    <recommendedName>
        <fullName evidence="2">SH3b domain-containing protein</fullName>
    </recommendedName>
</protein>
<comment type="caution">
    <text evidence="3">The sequence shown here is derived from an EMBL/GenBank/DDBJ whole genome shotgun (WGS) entry which is preliminary data.</text>
</comment>
<dbReference type="PROSITE" id="PS51781">
    <property type="entry name" value="SH3B"/>
    <property type="match status" value="1"/>
</dbReference>
<organism evidence="3 4">
    <name type="scientific">Geoalkalibacter ferrihydriticus DSM 17813</name>
    <dbReference type="NCBI Taxonomy" id="1121915"/>
    <lineage>
        <taxon>Bacteria</taxon>
        <taxon>Pseudomonadati</taxon>
        <taxon>Thermodesulfobacteriota</taxon>
        <taxon>Desulfuromonadia</taxon>
        <taxon>Desulfuromonadales</taxon>
        <taxon>Geoalkalibacteraceae</taxon>
        <taxon>Geoalkalibacter</taxon>
    </lineage>
</organism>
<keyword evidence="1" id="KW-0732">Signal</keyword>
<evidence type="ECO:0000259" key="2">
    <source>
        <dbReference type="PROSITE" id="PS51781"/>
    </source>
</evidence>
<dbReference type="Pfam" id="PF08239">
    <property type="entry name" value="SH3_3"/>
    <property type="match status" value="1"/>
</dbReference>
<evidence type="ECO:0000313" key="3">
    <source>
        <dbReference type="EMBL" id="KIH76683.1"/>
    </source>
</evidence>
<dbReference type="RefSeq" id="WP_040099439.1">
    <property type="nucleotide sequence ID" value="NZ_JWJD01000003.1"/>
</dbReference>
<dbReference type="InterPro" id="IPR003646">
    <property type="entry name" value="SH3-like_bac-type"/>
</dbReference>
<evidence type="ECO:0000256" key="1">
    <source>
        <dbReference type="SAM" id="SignalP"/>
    </source>
</evidence>
<feature type="chain" id="PRO_5002147822" description="SH3b domain-containing protein" evidence="1">
    <location>
        <begin position="23"/>
        <end position="187"/>
    </location>
</feature>
<dbReference type="Gene3D" id="2.30.30.40">
    <property type="entry name" value="SH3 Domains"/>
    <property type="match status" value="1"/>
</dbReference>
<feature type="signal peptide" evidence="1">
    <location>
        <begin position="1"/>
        <end position="22"/>
    </location>
</feature>
<accession>A0A0C2EDQ2</accession>
<evidence type="ECO:0000313" key="4">
    <source>
        <dbReference type="Proteomes" id="UP000035068"/>
    </source>
</evidence>
<dbReference type="EMBL" id="JWJD01000003">
    <property type="protein sequence ID" value="KIH76683.1"/>
    <property type="molecule type" value="Genomic_DNA"/>
</dbReference>
<reference evidence="3 4" key="1">
    <citation type="submission" date="2014-12" db="EMBL/GenBank/DDBJ databases">
        <title>Genomes of Geoalkalibacter ferrihydriticus and Geoalkalibacter subterraneus, two haloalkaliphilic metal-reducing members of the Geobacteraceae.</title>
        <authorList>
            <person name="Badalamenti J.P."/>
            <person name="Torres C.I."/>
            <person name="Krajmalnik-Brown R."/>
            <person name="Bond D.R."/>
        </authorList>
    </citation>
    <scope>NUCLEOTIDE SEQUENCE [LARGE SCALE GENOMIC DNA]</scope>
    <source>
        <strain evidence="3 4">DSM 17813</strain>
    </source>
</reference>
<sequence>MFRRLFFLLLICLFLDAASGIAASGDRLYVTGSSVNVRSGPDTSRSVLMQLGEGHELTEIERRNDWVRVRIAWIGGSGWVHDSLLTSEAPADAAQVRPPSYHQFVQNVEQLNLEILDILDDVFFTRVAYRGEGSVELTATPAWLSAPEANRRRDVEALYGLWTAHHGGDESALVIVNPRGDQVTRYP</sequence>